<evidence type="ECO:0000256" key="1">
    <source>
        <dbReference type="ARBA" id="ARBA00008775"/>
    </source>
</evidence>
<feature type="compositionally biased region" description="Low complexity" evidence="2">
    <location>
        <begin position="219"/>
        <end position="230"/>
    </location>
</feature>
<dbReference type="SUPFAM" id="SSF158682">
    <property type="entry name" value="TerB-like"/>
    <property type="match status" value="1"/>
</dbReference>
<dbReference type="PANTHER" id="PTHR32097:SF4">
    <property type="entry name" value="GENERAL STRESS PROTEIN 16U"/>
    <property type="match status" value="1"/>
</dbReference>
<evidence type="ECO:0000313" key="5">
    <source>
        <dbReference type="Proteomes" id="UP001183777"/>
    </source>
</evidence>
<comment type="similarity">
    <text evidence="1">Belongs to the CAPAB/TerDEXZ family.</text>
</comment>
<dbReference type="EMBL" id="JAVREX010000001">
    <property type="protein sequence ID" value="MDT0426245.1"/>
    <property type="molecule type" value="Genomic_DNA"/>
</dbReference>
<feature type="domain" description="TerD" evidence="3">
    <location>
        <begin position="3"/>
        <end position="175"/>
    </location>
</feature>
<keyword evidence="5" id="KW-1185">Reference proteome</keyword>
<sequence>MQKMIKGANVSLAALSEDVASVVMSLGWGSTTGEGDAGVSVLLLDDNGKVRSDVDFCSYNNPIVGNGSVQLLGKTPTAYGNEDRISFDLDAVPAEVERIVVAGSRYGGSGFGDLDDLHLTLADSSGEGLLRFSVEDARAETAFIFGELYRRGGEWKFRAVGQGYESGLAGLAADFGVDIDIDDARDETPARTPDEGAGTDRGPQVASPAATVPSPRAPEPASAAPVSAGEARSHEKPAGQPGDTPSRPEDLAMAEAPMDAVDTGGDDDADRKFVKHERDELRDFVKGLSPDDIKSGGWFTKLSAQALSSYTDKVDWQYFRERYEGVPADAIVDQRIKMAARYAALEGGLSAGAYSAAVAATLGSLGGASAATVPAAVATMMVDVAFIARLQLRLAYDVAVLYRIPLDLSDPDDMWKLIRVAFTIKSGEAVGGGVVKAVPAIVRPVIKRFYSKGVLNAARGLPVVGKYLLQRNVIKIGIPVVGVPLAVVLNRYTTLLAGRHAQAVFRNEARVIEIAEGLSKRSQHPQLMLWVAWLVIMADEKIADDEALLMRHLARLVRDQHQVVDKQLAHLVDFDPAEVWRRLDAEPGDLSDILDVADRVATVDGAVNAPEAAVISELRDRCSDRHAEVDGSAV</sequence>
<protein>
    <submittedName>
        <fullName evidence="4">TerD family protein</fullName>
    </submittedName>
</protein>
<reference evidence="5" key="1">
    <citation type="submission" date="2023-07" db="EMBL/GenBank/DDBJ databases">
        <title>30 novel species of actinomycetes from the DSMZ collection.</title>
        <authorList>
            <person name="Nouioui I."/>
        </authorList>
    </citation>
    <scope>NUCLEOTIDE SEQUENCE [LARGE SCALE GENOMIC DNA]</scope>
    <source>
        <strain evidence="5">DSM 41770</strain>
    </source>
</reference>
<dbReference type="Gene3D" id="2.60.60.30">
    <property type="entry name" value="sav2460 like domains"/>
    <property type="match status" value="1"/>
</dbReference>
<dbReference type="InterPro" id="IPR051324">
    <property type="entry name" value="Stress/Tellurium_Resist"/>
</dbReference>
<evidence type="ECO:0000256" key="2">
    <source>
        <dbReference type="SAM" id="MobiDB-lite"/>
    </source>
</evidence>
<dbReference type="InterPro" id="IPR003325">
    <property type="entry name" value="TerD"/>
</dbReference>
<evidence type="ECO:0000259" key="3">
    <source>
        <dbReference type="Pfam" id="PF02342"/>
    </source>
</evidence>
<dbReference type="CDD" id="cd06974">
    <property type="entry name" value="TerD_like"/>
    <property type="match status" value="1"/>
</dbReference>
<dbReference type="Pfam" id="PF02342">
    <property type="entry name" value="TerD"/>
    <property type="match status" value="1"/>
</dbReference>
<evidence type="ECO:0000313" key="4">
    <source>
        <dbReference type="EMBL" id="MDT0426245.1"/>
    </source>
</evidence>
<feature type="region of interest" description="Disordered" evidence="2">
    <location>
        <begin position="185"/>
        <end position="250"/>
    </location>
</feature>
<dbReference type="Proteomes" id="UP001183777">
    <property type="component" value="Unassembled WGS sequence"/>
</dbReference>
<name>A0ABU2RBL3_9ACTN</name>
<proteinExistence type="inferred from homology"/>
<gene>
    <name evidence="4" type="ORF">RM649_01060</name>
</gene>
<dbReference type="PANTHER" id="PTHR32097">
    <property type="entry name" value="CAMP-BINDING PROTEIN 1-RELATED"/>
    <property type="match status" value="1"/>
</dbReference>
<comment type="caution">
    <text evidence="4">The sequence shown here is derived from an EMBL/GenBank/DDBJ whole genome shotgun (WGS) entry which is preliminary data.</text>
</comment>
<accession>A0ABU2RBL3</accession>
<organism evidence="4 5">
    <name type="scientific">Streptomyces salyersiae</name>
    <dbReference type="NCBI Taxonomy" id="3075530"/>
    <lineage>
        <taxon>Bacteria</taxon>
        <taxon>Bacillati</taxon>
        <taxon>Actinomycetota</taxon>
        <taxon>Actinomycetes</taxon>
        <taxon>Kitasatosporales</taxon>
        <taxon>Streptomycetaceae</taxon>
        <taxon>Streptomyces</taxon>
    </lineage>
</organism>
<dbReference type="InterPro" id="IPR029024">
    <property type="entry name" value="TerB-like"/>
</dbReference>
<dbReference type="RefSeq" id="WP_311654394.1">
    <property type="nucleotide sequence ID" value="NZ_JAVREX010000001.1"/>
</dbReference>